<proteinExistence type="predicted"/>
<comment type="caution">
    <text evidence="3">The sequence shown here is derived from an EMBL/GenBank/DDBJ whole genome shotgun (WGS) entry which is preliminary data.</text>
</comment>
<reference evidence="3 4" key="1">
    <citation type="submission" date="2024-05" db="EMBL/GenBank/DDBJ databases">
        <authorList>
            <person name="De Oliveira J.P."/>
            <person name="Noriler S.A."/>
            <person name="De Oliveira A.G."/>
            <person name="Sipoli D.S."/>
        </authorList>
    </citation>
    <scope>NUCLEOTIDE SEQUENCE [LARGE SCALE GENOMIC DNA]</scope>
    <source>
        <strain evidence="3 4">LABIM192</strain>
    </source>
</reference>
<evidence type="ECO:0000259" key="2">
    <source>
        <dbReference type="Pfam" id="PF05360"/>
    </source>
</evidence>
<dbReference type="RefSeq" id="WP_347949781.1">
    <property type="nucleotide sequence ID" value="NZ_JBDXMI010000001.1"/>
</dbReference>
<feature type="domain" description="YiaAB two helix" evidence="2">
    <location>
        <begin position="46"/>
        <end position="98"/>
    </location>
</feature>
<evidence type="ECO:0000256" key="1">
    <source>
        <dbReference type="SAM" id="Phobius"/>
    </source>
</evidence>
<sequence length="131" mass="14652">MARWRWPSAMPDFACCWARLESERWKSWGAAKFGGWRPGGLYSFAFVAASWGAQLAGAVVYMAGLWNSAMQLNEKDCCFTILMYGSLAAVSLQKNARDLGALREEGAPMVDAGWRRPPAHWCQRVSCGNRR</sequence>
<gene>
    <name evidence="3" type="ORF">ABI908_07660</name>
</gene>
<keyword evidence="1" id="KW-1133">Transmembrane helix</keyword>
<evidence type="ECO:0000313" key="3">
    <source>
        <dbReference type="EMBL" id="MEO9383995.1"/>
    </source>
</evidence>
<dbReference type="Pfam" id="PF05360">
    <property type="entry name" value="YiaAB"/>
    <property type="match status" value="1"/>
</dbReference>
<keyword evidence="1" id="KW-0812">Transmembrane</keyword>
<dbReference type="Proteomes" id="UP001462502">
    <property type="component" value="Unassembled WGS sequence"/>
</dbReference>
<protein>
    <submittedName>
        <fullName evidence="3">YiaA/YiaB family inner membrane protein</fullName>
    </submittedName>
</protein>
<keyword evidence="4" id="KW-1185">Reference proteome</keyword>
<organism evidence="3 4">
    <name type="scientific">Chromobacterium phragmitis</name>
    <dbReference type="NCBI Taxonomy" id="2202141"/>
    <lineage>
        <taxon>Bacteria</taxon>
        <taxon>Pseudomonadati</taxon>
        <taxon>Pseudomonadota</taxon>
        <taxon>Betaproteobacteria</taxon>
        <taxon>Neisseriales</taxon>
        <taxon>Chromobacteriaceae</taxon>
        <taxon>Chromobacterium</taxon>
    </lineage>
</organism>
<keyword evidence="1" id="KW-0472">Membrane</keyword>
<name>A0ABV0ITT0_9NEIS</name>
<dbReference type="InterPro" id="IPR008024">
    <property type="entry name" value="YiaAB"/>
</dbReference>
<dbReference type="EMBL" id="JBDXMI010000001">
    <property type="protein sequence ID" value="MEO9383995.1"/>
    <property type="molecule type" value="Genomic_DNA"/>
</dbReference>
<evidence type="ECO:0000313" key="4">
    <source>
        <dbReference type="Proteomes" id="UP001462502"/>
    </source>
</evidence>
<accession>A0ABV0ITT0</accession>
<feature type="transmembrane region" description="Helical" evidence="1">
    <location>
        <begin position="41"/>
        <end position="66"/>
    </location>
</feature>